<accession>A0A8S2UHW4</accession>
<dbReference type="Proteomes" id="UP000677228">
    <property type="component" value="Unassembled WGS sequence"/>
</dbReference>
<reference evidence="2" key="1">
    <citation type="submission" date="2021-02" db="EMBL/GenBank/DDBJ databases">
        <authorList>
            <person name="Nowell W R."/>
        </authorList>
    </citation>
    <scope>NUCLEOTIDE SEQUENCE</scope>
</reference>
<name>A0A8S2UHW4_9BILA</name>
<dbReference type="EMBL" id="CAJNOK010037259">
    <property type="protein sequence ID" value="CAF1529412.1"/>
    <property type="molecule type" value="Genomic_DNA"/>
</dbReference>
<evidence type="ECO:0000313" key="3">
    <source>
        <dbReference type="Proteomes" id="UP000682733"/>
    </source>
</evidence>
<sequence length="302" mass="35354">MHPATKRWHMIDYALVNRKYRSSVEDVRMLRKAAGTIGTDHHLMRVKIKFHLRSRRKMNNVKKTKYDPTKMKDNNALKQFQLDINSTLGEILGQSISAEEKYLSFVEFLKENAEKHFKLDKNFNKKRKEWLTDEILQLVDKKALAFVDWQNSRGTPAETTYKNKYRRLRKVVKTKTDQRQTEYWDEVCEEIEGTIKLNDPATAFAIIRRLRGGNKRVENMPIKDKNGALLVNSTDRLQRWREYFDELLNVPSAVDQVLIDSIPESQLTRSEEKRQSAVPTIQEVETALKQMKSRKAPGDDGV</sequence>
<dbReference type="Proteomes" id="UP000682733">
    <property type="component" value="Unassembled WGS sequence"/>
</dbReference>
<evidence type="ECO:0000313" key="2">
    <source>
        <dbReference type="EMBL" id="CAF4316178.1"/>
    </source>
</evidence>
<evidence type="ECO:0000313" key="1">
    <source>
        <dbReference type="EMBL" id="CAF1529412.1"/>
    </source>
</evidence>
<protein>
    <submittedName>
        <fullName evidence="2">Uncharacterized protein</fullName>
    </submittedName>
</protein>
<organism evidence="2 3">
    <name type="scientific">Didymodactylos carnosus</name>
    <dbReference type="NCBI Taxonomy" id="1234261"/>
    <lineage>
        <taxon>Eukaryota</taxon>
        <taxon>Metazoa</taxon>
        <taxon>Spiralia</taxon>
        <taxon>Gnathifera</taxon>
        <taxon>Rotifera</taxon>
        <taxon>Eurotatoria</taxon>
        <taxon>Bdelloidea</taxon>
        <taxon>Philodinida</taxon>
        <taxon>Philodinidae</taxon>
        <taxon>Didymodactylos</taxon>
    </lineage>
</organism>
<dbReference type="EMBL" id="CAJOBA010059475">
    <property type="protein sequence ID" value="CAF4316178.1"/>
    <property type="molecule type" value="Genomic_DNA"/>
</dbReference>
<feature type="non-terminal residue" evidence="2">
    <location>
        <position position="302"/>
    </location>
</feature>
<comment type="caution">
    <text evidence="2">The sequence shown here is derived from an EMBL/GenBank/DDBJ whole genome shotgun (WGS) entry which is preliminary data.</text>
</comment>
<proteinExistence type="predicted"/>
<dbReference type="AlphaFoldDB" id="A0A8S2UHW4"/>
<gene>
    <name evidence="1" type="ORF">OVA965_LOCUS38173</name>
    <name evidence="2" type="ORF">TMI583_LOCUS39333</name>
</gene>